<proteinExistence type="predicted"/>
<dbReference type="Pfam" id="PF22296">
    <property type="entry name" value="bAvd"/>
    <property type="match status" value="1"/>
</dbReference>
<dbReference type="InterPro" id="IPR036583">
    <property type="entry name" value="23S_rRNA_IVS_sf"/>
</dbReference>
<accession>A0A1G2F5Q5</accession>
<reference evidence="2 3" key="1">
    <citation type="journal article" date="2016" name="Nat. Commun.">
        <title>Thousands of microbial genomes shed light on interconnected biogeochemical processes in an aquifer system.</title>
        <authorList>
            <person name="Anantharaman K."/>
            <person name="Brown C.T."/>
            <person name="Hug L.A."/>
            <person name="Sharon I."/>
            <person name="Castelle C.J."/>
            <person name="Probst A.J."/>
            <person name="Thomas B.C."/>
            <person name="Singh A."/>
            <person name="Wilkins M.J."/>
            <person name="Karaoz U."/>
            <person name="Brodie E.L."/>
            <person name="Williams K.H."/>
            <person name="Hubbard S.S."/>
            <person name="Banfield J.F."/>
        </authorList>
    </citation>
    <scope>NUCLEOTIDE SEQUENCE [LARGE SCALE GENOMIC DNA]</scope>
</reference>
<dbReference type="InterPro" id="IPR055360">
    <property type="entry name" value="bAvd"/>
</dbReference>
<protein>
    <recommendedName>
        <fullName evidence="1">bAvd-like domain-containing protein</fullName>
    </recommendedName>
</protein>
<feature type="domain" description="bAvd-like" evidence="1">
    <location>
        <begin position="3"/>
        <end position="104"/>
    </location>
</feature>
<organism evidence="2 3">
    <name type="scientific">Candidatus Portnoybacteria bacterium RBG_13_41_18</name>
    <dbReference type="NCBI Taxonomy" id="1801991"/>
    <lineage>
        <taxon>Bacteria</taxon>
        <taxon>Candidatus Portnoyibacteriota</taxon>
    </lineage>
</organism>
<evidence type="ECO:0000259" key="1">
    <source>
        <dbReference type="Pfam" id="PF22296"/>
    </source>
</evidence>
<dbReference type="EMBL" id="MHMV01000050">
    <property type="protein sequence ID" value="OGZ33313.1"/>
    <property type="molecule type" value="Genomic_DNA"/>
</dbReference>
<evidence type="ECO:0000313" key="2">
    <source>
        <dbReference type="EMBL" id="OGZ33313.1"/>
    </source>
</evidence>
<dbReference type="Proteomes" id="UP000177725">
    <property type="component" value="Unassembled WGS sequence"/>
</dbReference>
<name>A0A1G2F5Q5_9BACT</name>
<dbReference type="Gene3D" id="1.20.1440.60">
    <property type="entry name" value="23S rRNA-intervening sequence"/>
    <property type="match status" value="1"/>
</dbReference>
<evidence type="ECO:0000313" key="3">
    <source>
        <dbReference type="Proteomes" id="UP000177725"/>
    </source>
</evidence>
<dbReference type="AlphaFoldDB" id="A0A1G2F5Q5"/>
<sequence>MHKICEVYKKVYLLSSKIPKRDRFGIYLKIENICLEIMILAMTAAFEMKINKFGILNSARIKIEVLKRLFRIVSELKIIKDKKYLEIELDLQEISKMTNGWIKYLSQ</sequence>
<dbReference type="CDD" id="cd16376">
    <property type="entry name" value="Avd_like"/>
    <property type="match status" value="1"/>
</dbReference>
<comment type="caution">
    <text evidence="2">The sequence shown here is derived from an EMBL/GenBank/DDBJ whole genome shotgun (WGS) entry which is preliminary data.</text>
</comment>
<gene>
    <name evidence="2" type="ORF">A2174_01065</name>
</gene>